<dbReference type="Proteomes" id="UP000253303">
    <property type="component" value="Unassembled WGS sequence"/>
</dbReference>
<protein>
    <submittedName>
        <fullName evidence="2">Uncharacterized protein</fullName>
    </submittedName>
</protein>
<feature type="region of interest" description="Disordered" evidence="1">
    <location>
        <begin position="1"/>
        <end position="23"/>
    </location>
</feature>
<dbReference type="EMBL" id="QMEY01000017">
    <property type="protein sequence ID" value="RBQ16374.1"/>
    <property type="molecule type" value="Genomic_DNA"/>
</dbReference>
<evidence type="ECO:0000313" key="2">
    <source>
        <dbReference type="EMBL" id="RBQ16374.1"/>
    </source>
</evidence>
<name>A0A366LST3_9ACTN</name>
<organism evidence="2 3">
    <name type="scientific">Spongiactinospora rosea</name>
    <dbReference type="NCBI Taxonomy" id="2248750"/>
    <lineage>
        <taxon>Bacteria</taxon>
        <taxon>Bacillati</taxon>
        <taxon>Actinomycetota</taxon>
        <taxon>Actinomycetes</taxon>
        <taxon>Streptosporangiales</taxon>
        <taxon>Streptosporangiaceae</taxon>
        <taxon>Spongiactinospora</taxon>
    </lineage>
</organism>
<feature type="compositionally biased region" description="Polar residues" evidence="1">
    <location>
        <begin position="1"/>
        <end position="18"/>
    </location>
</feature>
<evidence type="ECO:0000313" key="3">
    <source>
        <dbReference type="Proteomes" id="UP000253303"/>
    </source>
</evidence>
<comment type="caution">
    <text evidence="2">The sequence shown here is derived from an EMBL/GenBank/DDBJ whole genome shotgun (WGS) entry which is preliminary data.</text>
</comment>
<accession>A0A366LST3</accession>
<evidence type="ECO:0000256" key="1">
    <source>
        <dbReference type="SAM" id="MobiDB-lite"/>
    </source>
</evidence>
<proteinExistence type="predicted"/>
<dbReference type="AlphaFoldDB" id="A0A366LST3"/>
<gene>
    <name evidence="2" type="ORF">DP939_30945</name>
</gene>
<sequence>MSHWSPANSRTAPLSSTDRPPLREAVVVDLDGRTLTTEKQFDELAEANLNAPYFLTRLPPLPADES</sequence>
<keyword evidence="3" id="KW-1185">Reference proteome</keyword>
<reference evidence="2 3" key="1">
    <citation type="submission" date="2018-06" db="EMBL/GenBank/DDBJ databases">
        <title>Sphaerisporangium craniellae sp. nov., isolated from a marine sponge in the South China Sea.</title>
        <authorList>
            <person name="Li L."/>
        </authorList>
    </citation>
    <scope>NUCLEOTIDE SEQUENCE [LARGE SCALE GENOMIC DNA]</scope>
    <source>
        <strain evidence="2 3">LHW63015</strain>
    </source>
</reference>